<dbReference type="InterPro" id="IPR001932">
    <property type="entry name" value="PPM-type_phosphatase-like_dom"/>
</dbReference>
<feature type="domain" description="PPM-type phosphatase" evidence="1">
    <location>
        <begin position="3"/>
        <end position="243"/>
    </location>
</feature>
<dbReference type="RefSeq" id="WP_094015006.1">
    <property type="nucleotide sequence ID" value="NZ_NMQW01000017.1"/>
</dbReference>
<dbReference type="PROSITE" id="PS51746">
    <property type="entry name" value="PPM_2"/>
    <property type="match status" value="1"/>
</dbReference>
<comment type="caution">
    <text evidence="2">The sequence shown here is derived from an EMBL/GenBank/DDBJ whole genome shotgun (WGS) entry which is preliminary data.</text>
</comment>
<dbReference type="Gene3D" id="3.60.40.10">
    <property type="entry name" value="PPM-type phosphatase domain"/>
    <property type="match status" value="1"/>
</dbReference>
<sequence length="259" mass="27893">MLKTASLTDVGRVRTVNEDRMLVQESLNGFVLAIVADGMGGHQAGDVASQMAVDLIRDALQTIPFGASVEERKSCIQAAIESANETIFQFASERENYHGMGTTVVTVLADEQSVVIGHIGDSRAYKVNADGMEQLTEDHSLVNELVKTGQITREEAGHHPRRNVLTRALGTEATIEVDTADWVWTCGEVLLLCSDGLSGLVSNDQMLALVNGAGTLEDRTRLLVEAAMSAGGDDNITVVLVSNITEPDRAEDHFDGEKR</sequence>
<dbReference type="InterPro" id="IPR015655">
    <property type="entry name" value="PP2C"/>
</dbReference>
<dbReference type="SMART" id="SM00331">
    <property type="entry name" value="PP2C_SIG"/>
    <property type="match status" value="1"/>
</dbReference>
<protein>
    <submittedName>
        <fullName evidence="2">Serine/threonine protein phosphatase</fullName>
    </submittedName>
</protein>
<dbReference type="SUPFAM" id="SSF81606">
    <property type="entry name" value="PP2C-like"/>
    <property type="match status" value="1"/>
</dbReference>
<gene>
    <name evidence="2" type="ORF">CF651_11500</name>
</gene>
<dbReference type="NCBIfam" id="NF033484">
    <property type="entry name" value="Stp1_PP2C_phos"/>
    <property type="match status" value="1"/>
</dbReference>
<dbReference type="AlphaFoldDB" id="A0A229URP3"/>
<evidence type="ECO:0000313" key="3">
    <source>
        <dbReference type="Proteomes" id="UP000215509"/>
    </source>
</evidence>
<evidence type="ECO:0000313" key="2">
    <source>
        <dbReference type="EMBL" id="OXM85855.1"/>
    </source>
</evidence>
<dbReference type="EMBL" id="NMQW01000017">
    <property type="protein sequence ID" value="OXM85855.1"/>
    <property type="molecule type" value="Genomic_DNA"/>
</dbReference>
<proteinExistence type="predicted"/>
<dbReference type="Proteomes" id="UP000215509">
    <property type="component" value="Unassembled WGS sequence"/>
</dbReference>
<dbReference type="InterPro" id="IPR036457">
    <property type="entry name" value="PPM-type-like_dom_sf"/>
</dbReference>
<dbReference type="CDD" id="cd00143">
    <property type="entry name" value="PP2Cc"/>
    <property type="match status" value="1"/>
</dbReference>
<evidence type="ECO:0000259" key="1">
    <source>
        <dbReference type="PROSITE" id="PS51746"/>
    </source>
</evidence>
<dbReference type="Pfam" id="PF13672">
    <property type="entry name" value="PP2C_2"/>
    <property type="match status" value="1"/>
</dbReference>
<dbReference type="PANTHER" id="PTHR47992">
    <property type="entry name" value="PROTEIN PHOSPHATASE"/>
    <property type="match status" value="1"/>
</dbReference>
<organism evidence="2 3">
    <name type="scientific">Paenibacillus rigui</name>
    <dbReference type="NCBI Taxonomy" id="554312"/>
    <lineage>
        <taxon>Bacteria</taxon>
        <taxon>Bacillati</taxon>
        <taxon>Bacillota</taxon>
        <taxon>Bacilli</taxon>
        <taxon>Bacillales</taxon>
        <taxon>Paenibacillaceae</taxon>
        <taxon>Paenibacillus</taxon>
    </lineage>
</organism>
<dbReference type="OrthoDB" id="9801841at2"/>
<dbReference type="SMART" id="SM00332">
    <property type="entry name" value="PP2Cc"/>
    <property type="match status" value="1"/>
</dbReference>
<keyword evidence="3" id="KW-1185">Reference proteome</keyword>
<accession>A0A229URP3</accession>
<dbReference type="GO" id="GO:0004722">
    <property type="term" value="F:protein serine/threonine phosphatase activity"/>
    <property type="evidence" value="ECO:0007669"/>
    <property type="project" value="InterPro"/>
</dbReference>
<reference evidence="2 3" key="1">
    <citation type="submission" date="2017-07" db="EMBL/GenBank/DDBJ databases">
        <title>Genome sequencing and assembly of Paenibacillus rigui.</title>
        <authorList>
            <person name="Mayilraj S."/>
        </authorList>
    </citation>
    <scope>NUCLEOTIDE SEQUENCE [LARGE SCALE GENOMIC DNA]</scope>
    <source>
        <strain evidence="2 3">JCM 16352</strain>
    </source>
</reference>
<name>A0A229URP3_9BACL</name>